<dbReference type="AlphaFoldDB" id="A0A2W0C319"/>
<proteinExistence type="predicted"/>
<evidence type="ECO:0000313" key="2">
    <source>
        <dbReference type="Proteomes" id="UP000247459"/>
    </source>
</evidence>
<dbReference type="RefSeq" id="WP_110822441.1">
    <property type="nucleotide sequence ID" value="NZ_PRLG01000029.1"/>
</dbReference>
<sequence>MIQPTETLLEWFHSGRPLDLGVLQSYCRVIARYGDREDAAVLLQLYLEHPEDYRYVLLLEVVMRCGDMELARQLHQCSFDKGMLKEGVPGDVLHVLAYIGYPLSTEYLVDCVMTDDWYLSKDACLALLHMPCEDQHRRLIDKFEQVYGNAIFPEILPALCAKWAPADKMVPRLLAWGEQASVDCNGGLVWGIAMYGTSQKEQLRNVLWNPNWELCANGTGSHWWAYMAMPMVGLTFSDLIRDLKDEEGLAAFTDKASSVQTSQAGLTRSVAAEHRFHVFHDLLQLKLESVSHPLRYVKESQESMLNLYHQLFSWSTPHVDDSILGVIARALGMDHVLVERYNQLRSRMELYVSHEIELDALC</sequence>
<reference evidence="1 2" key="1">
    <citation type="submission" date="2018-01" db="EMBL/GenBank/DDBJ databases">
        <title>Genome sequence of the PGP bacterium Paenibacillus illinoisensis E3.</title>
        <authorList>
            <person name="Rolli E."/>
            <person name="Marasco R."/>
            <person name="Bessem C."/>
            <person name="Michoud G."/>
            <person name="Gaiarsa S."/>
            <person name="Borin S."/>
            <person name="Daffonchio D."/>
        </authorList>
    </citation>
    <scope>NUCLEOTIDE SEQUENCE [LARGE SCALE GENOMIC DNA]</scope>
    <source>
        <strain evidence="1 2">E3</strain>
    </source>
</reference>
<evidence type="ECO:0000313" key="1">
    <source>
        <dbReference type="EMBL" id="PYY26490.1"/>
    </source>
</evidence>
<name>A0A2W0C319_9BACL</name>
<accession>A0A2W0C319</accession>
<dbReference type="Proteomes" id="UP000247459">
    <property type="component" value="Unassembled WGS sequence"/>
</dbReference>
<protein>
    <submittedName>
        <fullName evidence="1">Uncharacterized protein</fullName>
    </submittedName>
</protein>
<dbReference type="OrthoDB" id="4020068at2"/>
<gene>
    <name evidence="1" type="ORF">PIL02S_05895</name>
</gene>
<organism evidence="1 2">
    <name type="scientific">Paenibacillus illinoisensis</name>
    <dbReference type="NCBI Taxonomy" id="59845"/>
    <lineage>
        <taxon>Bacteria</taxon>
        <taxon>Bacillati</taxon>
        <taxon>Bacillota</taxon>
        <taxon>Bacilli</taxon>
        <taxon>Bacillales</taxon>
        <taxon>Paenibacillaceae</taxon>
        <taxon>Paenibacillus</taxon>
    </lineage>
</organism>
<dbReference type="EMBL" id="PRLG01000029">
    <property type="protein sequence ID" value="PYY26490.1"/>
    <property type="molecule type" value="Genomic_DNA"/>
</dbReference>
<comment type="caution">
    <text evidence="1">The sequence shown here is derived from an EMBL/GenBank/DDBJ whole genome shotgun (WGS) entry which is preliminary data.</text>
</comment>